<protein>
    <submittedName>
        <fullName evidence="2 3">Uncharacterized protein</fullName>
    </submittedName>
</protein>
<evidence type="ECO:0000313" key="6">
    <source>
        <dbReference type="RefSeq" id="XP_031439537.1"/>
    </source>
</evidence>
<evidence type="ECO:0000313" key="7">
    <source>
        <dbReference type="RefSeq" id="XP_031439538.1"/>
    </source>
</evidence>
<organism evidence="1 7">
    <name type="scientific">Clupea harengus</name>
    <name type="common">Atlantic herring</name>
    <dbReference type="NCBI Taxonomy" id="7950"/>
    <lineage>
        <taxon>Eukaryota</taxon>
        <taxon>Metazoa</taxon>
        <taxon>Chordata</taxon>
        <taxon>Craniata</taxon>
        <taxon>Vertebrata</taxon>
        <taxon>Euteleostomi</taxon>
        <taxon>Actinopterygii</taxon>
        <taxon>Neopterygii</taxon>
        <taxon>Teleostei</taxon>
        <taxon>Clupei</taxon>
        <taxon>Clupeiformes</taxon>
        <taxon>Clupeoidei</taxon>
        <taxon>Clupeidae</taxon>
        <taxon>Clupea</taxon>
    </lineage>
</organism>
<name>A0A6P8GKL8_CLUHA</name>
<dbReference type="RefSeq" id="XP_031439537.1">
    <property type="nucleotide sequence ID" value="XM_031583677.1"/>
</dbReference>
<dbReference type="RefSeq" id="XP_031439534.1">
    <property type="nucleotide sequence ID" value="XM_031583674.2"/>
</dbReference>
<dbReference type="Proteomes" id="UP000515152">
    <property type="component" value="Chromosome 17"/>
</dbReference>
<accession>A0A6P8GKL8</accession>
<evidence type="ECO:0000313" key="3">
    <source>
        <dbReference type="RefSeq" id="XP_031439534.1"/>
    </source>
</evidence>
<dbReference type="OrthoDB" id="9888309at2759"/>
<dbReference type="RefSeq" id="XP_031439533.1">
    <property type="nucleotide sequence ID" value="XM_031583673.2"/>
</dbReference>
<sequence>MYTFPSPKQPLRLPASLGNRDHDINSHYLPLHCESSYAALAQNYYGNLRLYGNLLEPKKKYPIQNCLKSVSQLDAKCSERFGSPKAKFPSENNIQEKDNCGRHFLFDRRWKNGEFKDEMYLKPATVVYPLPRTYQVQKSNNLHRFSQCRQTSNRSSKPFCPFEGYDITSVPTRRLTASSTVSGKSFSVEVLKHRSRISNRTCSLFTIGANQRSQSYPDPAAGAASSFIHRLSEISSLEGETVRQEKIRKLRKSRKQD</sequence>
<dbReference type="RefSeq" id="XP_031439538.1">
    <property type="nucleotide sequence ID" value="XM_031583678.1"/>
</dbReference>
<dbReference type="RefSeq" id="XP_031439535.1">
    <property type="nucleotide sequence ID" value="XM_031583675.1"/>
</dbReference>
<evidence type="ECO:0000313" key="5">
    <source>
        <dbReference type="RefSeq" id="XP_031439536.1"/>
    </source>
</evidence>
<evidence type="ECO:0000313" key="4">
    <source>
        <dbReference type="RefSeq" id="XP_031439535.1"/>
    </source>
</evidence>
<evidence type="ECO:0000313" key="1">
    <source>
        <dbReference type="Proteomes" id="UP000515152"/>
    </source>
</evidence>
<reference evidence="2 3" key="1">
    <citation type="submission" date="2025-04" db="UniProtKB">
        <authorList>
            <consortium name="RefSeq"/>
        </authorList>
    </citation>
    <scope>IDENTIFICATION</scope>
</reference>
<dbReference type="GeneID" id="105890099"/>
<dbReference type="AlphaFoldDB" id="A0A6P8GKL8"/>
<dbReference type="Pfam" id="PF17690">
    <property type="entry name" value="DUF5537"/>
    <property type="match status" value="1"/>
</dbReference>
<dbReference type="KEGG" id="char:105890099"/>
<proteinExistence type="predicted"/>
<evidence type="ECO:0000313" key="2">
    <source>
        <dbReference type="RefSeq" id="XP_031439533.1"/>
    </source>
</evidence>
<gene>
    <name evidence="2 3 4 5 6 7" type="primary">si:ch211-171b20.3</name>
</gene>
<dbReference type="RefSeq" id="XP_031439536.1">
    <property type="nucleotide sequence ID" value="XM_031583676.1"/>
</dbReference>
<dbReference type="InterPro" id="IPR040505">
    <property type="entry name" value="DUF5537"/>
</dbReference>
<keyword evidence="1" id="KW-1185">Reference proteome</keyword>